<dbReference type="Proteomes" id="UP001200034">
    <property type="component" value="Unassembled WGS sequence"/>
</dbReference>
<organism evidence="10 11">
    <name type="scientific">Drosophila rubida</name>
    <dbReference type="NCBI Taxonomy" id="30044"/>
    <lineage>
        <taxon>Eukaryota</taxon>
        <taxon>Metazoa</taxon>
        <taxon>Ecdysozoa</taxon>
        <taxon>Arthropoda</taxon>
        <taxon>Hexapoda</taxon>
        <taxon>Insecta</taxon>
        <taxon>Pterygota</taxon>
        <taxon>Neoptera</taxon>
        <taxon>Endopterygota</taxon>
        <taxon>Diptera</taxon>
        <taxon>Brachycera</taxon>
        <taxon>Muscomorpha</taxon>
        <taxon>Ephydroidea</taxon>
        <taxon>Drosophilidae</taxon>
        <taxon>Drosophila</taxon>
    </lineage>
</organism>
<feature type="signal peptide" evidence="9">
    <location>
        <begin position="1"/>
        <end position="23"/>
    </location>
</feature>
<name>A0AAD4PK88_9MUSC</name>
<evidence type="ECO:0000256" key="6">
    <source>
        <dbReference type="ARBA" id="ARBA00023170"/>
    </source>
</evidence>
<evidence type="ECO:0008006" key="12">
    <source>
        <dbReference type="Google" id="ProtNLM"/>
    </source>
</evidence>
<keyword evidence="2" id="KW-1003">Cell membrane</keyword>
<dbReference type="EMBL" id="JAJJHW010002585">
    <property type="protein sequence ID" value="KAH8371450.1"/>
    <property type="molecule type" value="Genomic_DNA"/>
</dbReference>
<keyword evidence="11" id="KW-1185">Reference proteome</keyword>
<protein>
    <recommendedName>
        <fullName evidence="12">Ionotropic receptor 60a</fullName>
    </recommendedName>
</protein>
<proteinExistence type="predicted"/>
<evidence type="ECO:0000256" key="4">
    <source>
        <dbReference type="ARBA" id="ARBA00022989"/>
    </source>
</evidence>
<sequence length="574" mass="67594">TNMKLWALIIILIFICERYTIKSEVPSGITQILLQLNAKYKTNLNLFINTQDVNLDYQLLEIPAIQLQMEIKNFHQFRLLGSFSNNALIIVNIKVPPLDPDVANYLPYLLRELHELHIVFITVEDPISWQEDLYRYCYEEGFINILLIHENNQTQLLYSYKPYPEIKSIQLPQLEDYFNRRLRIWNFHHYPVRTLQDIVEPRLIRYVNRKGQLVLAGYILNAIREFTRRYNATLNFLPILPDDGALQTAFNQTLHRQVDIVCYIKEIIWQVPSSVTLYLLKDYIIVPHARPIASHLYFGRPFAWILWLAVIATVVYGMLMLYVSNGSDRSEIGLHLLRSLCHILFISQSRLTAFNWQQWTIHFIMILSGFILTNLYVAMLSSMLTSGLFEPQLNTLQDLKYSPYPLLVDDYYINFLKQIVSLPSEVKNQMIIESNDNLFKARTGLNTSYMYSAYEDRLEAALYQQNLLKVPRFKKIPESFMDGLMALPLAPSLPYQSLFNTYLRRIFECGVWHKLKSDSWMDTIDSGIYKLMRDDEVERKPFDLSFYLFVFILWAVGLTLAGLCMLMELLWWRM</sequence>
<feature type="transmembrane region" description="Helical" evidence="8">
    <location>
        <begin position="546"/>
        <end position="572"/>
    </location>
</feature>
<dbReference type="SUPFAM" id="SSF53850">
    <property type="entry name" value="Periplasmic binding protein-like II"/>
    <property type="match status" value="1"/>
</dbReference>
<feature type="non-terminal residue" evidence="10">
    <location>
        <position position="574"/>
    </location>
</feature>
<evidence type="ECO:0000256" key="5">
    <source>
        <dbReference type="ARBA" id="ARBA00023136"/>
    </source>
</evidence>
<evidence type="ECO:0000256" key="2">
    <source>
        <dbReference type="ARBA" id="ARBA00022475"/>
    </source>
</evidence>
<keyword evidence="7" id="KW-0325">Glycoprotein</keyword>
<dbReference type="PANTHER" id="PTHR42643:SF39">
    <property type="entry name" value="IONOTROPIC RECEPTOR 56A-RELATED"/>
    <property type="match status" value="1"/>
</dbReference>
<evidence type="ECO:0000256" key="3">
    <source>
        <dbReference type="ARBA" id="ARBA00022692"/>
    </source>
</evidence>
<feature type="transmembrane region" description="Helical" evidence="8">
    <location>
        <begin position="359"/>
        <end position="379"/>
    </location>
</feature>
<keyword evidence="4 8" id="KW-1133">Transmembrane helix</keyword>
<keyword evidence="3 8" id="KW-0812">Transmembrane</keyword>
<dbReference type="AlphaFoldDB" id="A0AAD4PK88"/>
<keyword evidence="5 8" id="KW-0472">Membrane</keyword>
<evidence type="ECO:0000313" key="11">
    <source>
        <dbReference type="Proteomes" id="UP001200034"/>
    </source>
</evidence>
<dbReference type="InterPro" id="IPR052192">
    <property type="entry name" value="Insect_Ionotropic_Sensory_Rcpt"/>
</dbReference>
<dbReference type="GO" id="GO:0005886">
    <property type="term" value="C:plasma membrane"/>
    <property type="evidence" value="ECO:0007669"/>
    <property type="project" value="UniProtKB-SubCell"/>
</dbReference>
<gene>
    <name evidence="10" type="ORF">KR093_007516</name>
</gene>
<evidence type="ECO:0000256" key="9">
    <source>
        <dbReference type="SAM" id="SignalP"/>
    </source>
</evidence>
<evidence type="ECO:0000256" key="8">
    <source>
        <dbReference type="SAM" id="Phobius"/>
    </source>
</evidence>
<comment type="caution">
    <text evidence="10">The sequence shown here is derived from an EMBL/GenBank/DDBJ whole genome shotgun (WGS) entry which is preliminary data.</text>
</comment>
<reference evidence="10" key="1">
    <citation type="journal article" date="2021" name="Mol. Ecol. Resour.">
        <title>Phylogenomic analyses of the genus Drosophila reveals genomic signals of climate adaptation.</title>
        <authorList>
            <person name="Li F."/>
            <person name="Rane R.V."/>
            <person name="Luria V."/>
            <person name="Xiong Z."/>
            <person name="Chen J."/>
            <person name="Li Z."/>
            <person name="Catullo R.A."/>
            <person name="Griffin P.C."/>
            <person name="Schiffer M."/>
            <person name="Pearce S."/>
            <person name="Lee S.F."/>
            <person name="McElroy K."/>
            <person name="Stocker A."/>
            <person name="Shirriffs J."/>
            <person name="Cockerell F."/>
            <person name="Coppin C."/>
            <person name="Sgro C.M."/>
            <person name="Karger A."/>
            <person name="Cain J.W."/>
            <person name="Weber J.A."/>
            <person name="Santpere G."/>
            <person name="Kirschner M.W."/>
            <person name="Hoffmann A.A."/>
            <person name="Oakeshott J.G."/>
            <person name="Zhang G."/>
        </authorList>
    </citation>
    <scope>NUCLEOTIDE SEQUENCE</scope>
    <source>
        <strain evidence="10">BGI-SZ-2011g</strain>
    </source>
</reference>
<evidence type="ECO:0000256" key="1">
    <source>
        <dbReference type="ARBA" id="ARBA00004651"/>
    </source>
</evidence>
<evidence type="ECO:0000256" key="7">
    <source>
        <dbReference type="ARBA" id="ARBA00023180"/>
    </source>
</evidence>
<dbReference type="PANTHER" id="PTHR42643">
    <property type="entry name" value="IONOTROPIC RECEPTOR 20A-RELATED"/>
    <property type="match status" value="1"/>
</dbReference>
<feature type="chain" id="PRO_5041953295" description="Ionotropic receptor 60a" evidence="9">
    <location>
        <begin position="24"/>
        <end position="574"/>
    </location>
</feature>
<accession>A0AAD4PK88</accession>
<keyword evidence="6" id="KW-0675">Receptor</keyword>
<keyword evidence="9" id="KW-0732">Signal</keyword>
<evidence type="ECO:0000313" key="10">
    <source>
        <dbReference type="EMBL" id="KAH8371450.1"/>
    </source>
</evidence>
<feature type="transmembrane region" description="Helical" evidence="8">
    <location>
        <begin position="302"/>
        <end position="323"/>
    </location>
</feature>
<feature type="non-terminal residue" evidence="10">
    <location>
        <position position="1"/>
    </location>
</feature>
<comment type="subcellular location">
    <subcellularLocation>
        <location evidence="1">Cell membrane</location>
        <topology evidence="1">Multi-pass membrane protein</topology>
    </subcellularLocation>
</comment>